<reference evidence="2" key="2">
    <citation type="submission" date="2019-10" db="EMBL/GenBank/DDBJ databases">
        <authorList>
            <consortium name="NCBI Genome Project"/>
        </authorList>
    </citation>
    <scope>NUCLEOTIDE SEQUENCE</scope>
    <source>
        <strain evidence="2">NI907</strain>
    </source>
</reference>
<dbReference type="Proteomes" id="UP000515153">
    <property type="component" value="Unplaced"/>
</dbReference>
<reference evidence="2" key="1">
    <citation type="journal article" date="2019" name="Mol. Biol. Evol.">
        <title>Blast fungal genomes show frequent chromosomal changes, gene gains and losses, and effector gene turnover.</title>
        <authorList>
            <person name="Gomez Luciano L.B."/>
            <person name="Jason Tsai I."/>
            <person name="Chuma I."/>
            <person name="Tosa Y."/>
            <person name="Chen Y.H."/>
            <person name="Li J.Y."/>
            <person name="Li M.Y."/>
            <person name="Jade Lu M.Y."/>
            <person name="Nakayashiki H."/>
            <person name="Li W.H."/>
        </authorList>
    </citation>
    <scope>NUCLEOTIDE SEQUENCE</scope>
    <source>
        <strain evidence="2">NI907</strain>
    </source>
</reference>
<proteinExistence type="predicted"/>
<sequence>METEFFLESWVTNDRDDDCTLIIEGEKLKRPFDKIFSAFAPSPPSPPFTLDNWLNPEWSF</sequence>
<keyword evidence="1" id="KW-1185">Reference proteome</keyword>
<dbReference type="KEGG" id="pgri:PgNI_01472"/>
<reference evidence="2" key="3">
    <citation type="submission" date="2025-08" db="UniProtKB">
        <authorList>
            <consortium name="RefSeq"/>
        </authorList>
    </citation>
    <scope>IDENTIFICATION</scope>
    <source>
        <strain evidence="2">NI907</strain>
    </source>
</reference>
<evidence type="ECO:0000313" key="1">
    <source>
        <dbReference type="Proteomes" id="UP000515153"/>
    </source>
</evidence>
<protein>
    <submittedName>
        <fullName evidence="2">Uncharacterized protein</fullName>
    </submittedName>
</protein>
<dbReference type="GeneID" id="41956457"/>
<organism evidence="1 2">
    <name type="scientific">Pyricularia grisea</name>
    <name type="common">Crabgrass-specific blast fungus</name>
    <name type="synonym">Magnaporthe grisea</name>
    <dbReference type="NCBI Taxonomy" id="148305"/>
    <lineage>
        <taxon>Eukaryota</taxon>
        <taxon>Fungi</taxon>
        <taxon>Dikarya</taxon>
        <taxon>Ascomycota</taxon>
        <taxon>Pezizomycotina</taxon>
        <taxon>Sordariomycetes</taxon>
        <taxon>Sordariomycetidae</taxon>
        <taxon>Magnaporthales</taxon>
        <taxon>Pyriculariaceae</taxon>
        <taxon>Pyricularia</taxon>
    </lineage>
</organism>
<accession>A0A6P8BGG8</accession>
<dbReference type="AlphaFoldDB" id="A0A6P8BGG8"/>
<name>A0A6P8BGG8_PYRGI</name>
<dbReference type="RefSeq" id="XP_030986295.1">
    <property type="nucleotide sequence ID" value="XM_031121543.1"/>
</dbReference>
<gene>
    <name evidence="2" type="ORF">PgNI_01472</name>
</gene>
<evidence type="ECO:0000313" key="2">
    <source>
        <dbReference type="RefSeq" id="XP_030986295.1"/>
    </source>
</evidence>